<dbReference type="EMBL" id="JABFTP020000001">
    <property type="protein sequence ID" value="KAL3265233.1"/>
    <property type="molecule type" value="Genomic_DNA"/>
</dbReference>
<evidence type="ECO:0000313" key="3">
    <source>
        <dbReference type="Proteomes" id="UP001516400"/>
    </source>
</evidence>
<sequence>MKKSDDSDRSSGSQTDDNVLNLISSARTSLLNGDFEKAEEDLHLGLAISGNTKNSTHVPYIYDILSAMAFSKGNLEKAVNILEEAMKELIILGFPENHHHVTDFRFRLGRVFSSFTKCEIAESGFTNSLEELKKNVDFGSGSQDCRLLYSDLLFRYGLYKVRNTEYLEAKQIINQALENFKFDVAPQPRFLKFISYTLSDLENEIKKDNDAIVNFADTLPFLRVPETPKPSKQRSSISKENTLKK</sequence>
<accession>A0ABD2MFN2</accession>
<evidence type="ECO:0000256" key="1">
    <source>
        <dbReference type="SAM" id="MobiDB-lite"/>
    </source>
</evidence>
<organism evidence="2 3">
    <name type="scientific">Cryptolaemus montrouzieri</name>
    <dbReference type="NCBI Taxonomy" id="559131"/>
    <lineage>
        <taxon>Eukaryota</taxon>
        <taxon>Metazoa</taxon>
        <taxon>Ecdysozoa</taxon>
        <taxon>Arthropoda</taxon>
        <taxon>Hexapoda</taxon>
        <taxon>Insecta</taxon>
        <taxon>Pterygota</taxon>
        <taxon>Neoptera</taxon>
        <taxon>Endopterygota</taxon>
        <taxon>Coleoptera</taxon>
        <taxon>Polyphaga</taxon>
        <taxon>Cucujiformia</taxon>
        <taxon>Coccinelloidea</taxon>
        <taxon>Coccinellidae</taxon>
        <taxon>Scymninae</taxon>
        <taxon>Scymnini</taxon>
        <taxon>Cryptolaemus</taxon>
    </lineage>
</organism>
<protein>
    <submittedName>
        <fullName evidence="2">Uncharacterized protein</fullName>
    </submittedName>
</protein>
<dbReference type="InterPro" id="IPR011990">
    <property type="entry name" value="TPR-like_helical_dom_sf"/>
</dbReference>
<proteinExistence type="predicted"/>
<evidence type="ECO:0000313" key="2">
    <source>
        <dbReference type="EMBL" id="KAL3265233.1"/>
    </source>
</evidence>
<dbReference type="AlphaFoldDB" id="A0ABD2MFN2"/>
<comment type="caution">
    <text evidence="2">The sequence shown here is derived from an EMBL/GenBank/DDBJ whole genome shotgun (WGS) entry which is preliminary data.</text>
</comment>
<gene>
    <name evidence="2" type="ORF">HHI36_009447</name>
</gene>
<name>A0ABD2MFN2_9CUCU</name>
<dbReference type="Proteomes" id="UP001516400">
    <property type="component" value="Unassembled WGS sequence"/>
</dbReference>
<dbReference type="Gene3D" id="1.25.40.10">
    <property type="entry name" value="Tetratricopeptide repeat domain"/>
    <property type="match status" value="1"/>
</dbReference>
<feature type="compositionally biased region" description="Polar residues" evidence="1">
    <location>
        <begin position="233"/>
        <end position="245"/>
    </location>
</feature>
<feature type="region of interest" description="Disordered" evidence="1">
    <location>
        <begin position="225"/>
        <end position="245"/>
    </location>
</feature>
<reference evidence="2 3" key="1">
    <citation type="journal article" date="2021" name="BMC Biol.">
        <title>Horizontally acquired antibacterial genes associated with adaptive radiation of ladybird beetles.</title>
        <authorList>
            <person name="Li H.S."/>
            <person name="Tang X.F."/>
            <person name="Huang Y.H."/>
            <person name="Xu Z.Y."/>
            <person name="Chen M.L."/>
            <person name="Du X.Y."/>
            <person name="Qiu B.Y."/>
            <person name="Chen P.T."/>
            <person name="Zhang W."/>
            <person name="Slipinski A."/>
            <person name="Escalona H.E."/>
            <person name="Waterhouse R.M."/>
            <person name="Zwick A."/>
            <person name="Pang H."/>
        </authorList>
    </citation>
    <scope>NUCLEOTIDE SEQUENCE [LARGE SCALE GENOMIC DNA]</scope>
    <source>
        <strain evidence="2">SYSU2018</strain>
    </source>
</reference>
<dbReference type="SUPFAM" id="SSF48452">
    <property type="entry name" value="TPR-like"/>
    <property type="match status" value="1"/>
</dbReference>
<keyword evidence="3" id="KW-1185">Reference proteome</keyword>